<dbReference type="Proteomes" id="UP001589828">
    <property type="component" value="Unassembled WGS sequence"/>
</dbReference>
<evidence type="ECO:0000256" key="1">
    <source>
        <dbReference type="ARBA" id="ARBA00022676"/>
    </source>
</evidence>
<keyword evidence="3" id="KW-0325">Glycoprotein</keyword>
<gene>
    <name evidence="5" type="ORF">ACFFGT_05275</name>
</gene>
<feature type="domain" description="Glycosyltransferase 61 catalytic" evidence="4">
    <location>
        <begin position="106"/>
        <end position="280"/>
    </location>
</feature>
<keyword evidence="1" id="KW-0328">Glycosyltransferase</keyword>
<dbReference type="RefSeq" id="WP_377021463.1">
    <property type="nucleotide sequence ID" value="NZ_JBHLTS010000017.1"/>
</dbReference>
<dbReference type="Pfam" id="PF04577">
    <property type="entry name" value="Glyco_transf_61"/>
    <property type="match status" value="1"/>
</dbReference>
<dbReference type="InterPro" id="IPR049625">
    <property type="entry name" value="Glyco_transf_61_cat"/>
</dbReference>
<proteinExistence type="predicted"/>
<name>A0ABV6L1I5_9SPHI</name>
<organism evidence="5 6">
    <name type="scientific">Mucilaginibacter angelicae</name>
    <dbReference type="NCBI Taxonomy" id="869718"/>
    <lineage>
        <taxon>Bacteria</taxon>
        <taxon>Pseudomonadati</taxon>
        <taxon>Bacteroidota</taxon>
        <taxon>Sphingobacteriia</taxon>
        <taxon>Sphingobacteriales</taxon>
        <taxon>Sphingobacteriaceae</taxon>
        <taxon>Mucilaginibacter</taxon>
    </lineage>
</organism>
<keyword evidence="2" id="KW-0808">Transferase</keyword>
<evidence type="ECO:0000256" key="3">
    <source>
        <dbReference type="ARBA" id="ARBA00023180"/>
    </source>
</evidence>
<keyword evidence="6" id="KW-1185">Reference proteome</keyword>
<sequence>MNKRIAVSMPLNVAESEMPLFEPFLSYELAPQHVKVFKNVFVTYTGFCLNGKGLIKESHHDHPHQYSEYQNEAALFYYDVEDHPENLIELNNADTYLLIHHPWYNYYHWLLECIFRAWMVRDKKDGMILLLPDYYAKSDFIMGSLKPFGFKNIFYIPSGKSLMVKNLCIPQIKARVDSYDQEMLAAVRHFYLNYIDLNGGINTELGERIYISRKKAQRKKVQNEAELEEILQRYNFTVINNEDYTFLQQVAIYAHAKYLVSIHGSGLTNMLFMQDNARILEFHKRKTNDKDWHSKAFWYLAAALGFDYYQQVCDPTDIDDDYFNANFIVDVKLFEDNLKLMCT</sequence>
<dbReference type="InterPro" id="IPR007657">
    <property type="entry name" value="Glycosyltransferase_61"/>
</dbReference>
<evidence type="ECO:0000259" key="4">
    <source>
        <dbReference type="Pfam" id="PF04577"/>
    </source>
</evidence>
<accession>A0ABV6L1I5</accession>
<dbReference type="PANTHER" id="PTHR20961">
    <property type="entry name" value="GLYCOSYLTRANSFERASE"/>
    <property type="match status" value="1"/>
</dbReference>
<evidence type="ECO:0000313" key="5">
    <source>
        <dbReference type="EMBL" id="MFC0513598.1"/>
    </source>
</evidence>
<comment type="caution">
    <text evidence="5">The sequence shown here is derived from an EMBL/GenBank/DDBJ whole genome shotgun (WGS) entry which is preliminary data.</text>
</comment>
<protein>
    <submittedName>
        <fullName evidence="5">DUF563 domain-containing protein</fullName>
    </submittedName>
</protein>
<reference evidence="5 6" key="1">
    <citation type="submission" date="2024-09" db="EMBL/GenBank/DDBJ databases">
        <authorList>
            <person name="Sun Q."/>
            <person name="Mori K."/>
        </authorList>
    </citation>
    <scope>NUCLEOTIDE SEQUENCE [LARGE SCALE GENOMIC DNA]</scope>
    <source>
        <strain evidence="5 6">NCAIM B.02415</strain>
    </source>
</reference>
<dbReference type="EMBL" id="JBHLTS010000017">
    <property type="protein sequence ID" value="MFC0513598.1"/>
    <property type="molecule type" value="Genomic_DNA"/>
</dbReference>
<evidence type="ECO:0000313" key="6">
    <source>
        <dbReference type="Proteomes" id="UP001589828"/>
    </source>
</evidence>
<evidence type="ECO:0000256" key="2">
    <source>
        <dbReference type="ARBA" id="ARBA00022679"/>
    </source>
</evidence>